<keyword evidence="1 2" id="KW-0378">Hydrolase</keyword>
<feature type="short sequence motif" description="HXTX 2" evidence="2">
    <location>
        <begin position="173"/>
        <end position="176"/>
    </location>
</feature>
<proteinExistence type="inferred from homology"/>
<evidence type="ECO:0000256" key="1">
    <source>
        <dbReference type="ARBA" id="ARBA00022801"/>
    </source>
</evidence>
<dbReference type="NCBIfam" id="TIGR02258">
    <property type="entry name" value="2_5_ligase"/>
    <property type="match status" value="1"/>
</dbReference>
<feature type="active site" description="Proton donor" evidence="2">
    <location>
        <position position="85"/>
    </location>
</feature>
<dbReference type="EC" id="3.1.4.58" evidence="2"/>
<dbReference type="InterPro" id="IPR009097">
    <property type="entry name" value="Cyclic_Pdiesterase"/>
</dbReference>
<evidence type="ECO:0000313" key="4">
    <source>
        <dbReference type="Proteomes" id="UP000578077"/>
    </source>
</evidence>
<evidence type="ECO:0000313" key="3">
    <source>
        <dbReference type="EMBL" id="MBB5999181.1"/>
    </source>
</evidence>
<dbReference type="GO" id="GO:0004113">
    <property type="term" value="F:2',3'-cyclic-nucleotide 3'-phosphodiesterase activity"/>
    <property type="evidence" value="ECO:0007669"/>
    <property type="project" value="InterPro"/>
</dbReference>
<comment type="function">
    <text evidence="2">Hydrolyzes RNA 2',3'-cyclic phosphodiester to an RNA 2'-phosphomonoester.</text>
</comment>
<dbReference type="PANTHER" id="PTHR35561">
    <property type="entry name" value="RNA 2',3'-CYCLIC PHOSPHODIESTERASE"/>
    <property type="match status" value="1"/>
</dbReference>
<comment type="caution">
    <text evidence="3">The sequence shown here is derived from an EMBL/GenBank/DDBJ whole genome shotgun (WGS) entry which is preliminary data.</text>
</comment>
<dbReference type="Proteomes" id="UP000578077">
    <property type="component" value="Unassembled WGS sequence"/>
</dbReference>
<dbReference type="AlphaFoldDB" id="A0A841EIE9"/>
<feature type="active site" description="Proton acceptor" evidence="2">
    <location>
        <position position="173"/>
    </location>
</feature>
<keyword evidence="4" id="KW-1185">Reference proteome</keyword>
<dbReference type="HAMAP" id="MF_01940">
    <property type="entry name" value="RNA_CPDase"/>
    <property type="match status" value="1"/>
</dbReference>
<sequence>MPAGMLLRTIIGKDDDAGWCMRLFVAVYPPQEVLDEVGRVAGALSAADRLDVAGGALDTADRGGDPGARPRLGQGLRWRAPEEWHFTLLFLGEVGEQELPQVRRRLAAAAARSESPEVAVRGGGTFPGDTEQATVLWAGLEGDVGAVTLLADRLRKAARKAGLKVDRRPFVPHLTLATRRPPTDMTALRYGLSALATPFWTVGEIHLVRSHHPRRPRYQTLTTWELG</sequence>
<dbReference type="RefSeq" id="WP_312862546.1">
    <property type="nucleotide sequence ID" value="NZ_BAABKT010000026.1"/>
</dbReference>
<comment type="similarity">
    <text evidence="2">Belongs to the 2H phosphoesterase superfamily. ThpR family.</text>
</comment>
<dbReference type="PANTHER" id="PTHR35561:SF1">
    <property type="entry name" value="RNA 2',3'-CYCLIC PHOSPHODIESTERASE"/>
    <property type="match status" value="1"/>
</dbReference>
<comment type="catalytic activity">
    <reaction evidence="2">
        <text>a 3'-end 2',3'-cyclophospho-ribonucleotide-RNA + H2O = a 3'-end 2'-phospho-ribonucleotide-RNA + H(+)</text>
        <dbReference type="Rhea" id="RHEA:11828"/>
        <dbReference type="Rhea" id="RHEA-COMP:10464"/>
        <dbReference type="Rhea" id="RHEA-COMP:17353"/>
        <dbReference type="ChEBI" id="CHEBI:15377"/>
        <dbReference type="ChEBI" id="CHEBI:15378"/>
        <dbReference type="ChEBI" id="CHEBI:83064"/>
        <dbReference type="ChEBI" id="CHEBI:173113"/>
        <dbReference type="EC" id="3.1.4.58"/>
    </reaction>
</comment>
<reference evidence="3 4" key="1">
    <citation type="submission" date="2020-08" db="EMBL/GenBank/DDBJ databases">
        <title>Sequencing the genomes of 1000 actinobacteria strains.</title>
        <authorList>
            <person name="Klenk H.-P."/>
        </authorList>
    </citation>
    <scope>NUCLEOTIDE SEQUENCE [LARGE SCALE GENOMIC DNA]</scope>
    <source>
        <strain evidence="3 4">DSM 44593</strain>
    </source>
</reference>
<name>A0A841EIE9_9ACTN</name>
<dbReference type="GO" id="GO:0008664">
    <property type="term" value="F:RNA 2',3'-cyclic 3'-phosphodiesterase activity"/>
    <property type="evidence" value="ECO:0007669"/>
    <property type="project" value="UniProtKB-EC"/>
</dbReference>
<dbReference type="Pfam" id="PF13563">
    <property type="entry name" value="2_5_RNA_ligase2"/>
    <property type="match status" value="1"/>
</dbReference>
<keyword evidence="3" id="KW-0436">Ligase</keyword>
<dbReference type="EMBL" id="JACHLY010000001">
    <property type="protein sequence ID" value="MBB5999181.1"/>
    <property type="molecule type" value="Genomic_DNA"/>
</dbReference>
<accession>A0A841EIE9</accession>
<dbReference type="InterPro" id="IPR004175">
    <property type="entry name" value="RNA_CPDase"/>
</dbReference>
<evidence type="ECO:0000256" key="2">
    <source>
        <dbReference type="HAMAP-Rule" id="MF_01940"/>
    </source>
</evidence>
<dbReference type="SUPFAM" id="SSF55144">
    <property type="entry name" value="LigT-like"/>
    <property type="match status" value="1"/>
</dbReference>
<dbReference type="Gene3D" id="3.90.1140.10">
    <property type="entry name" value="Cyclic phosphodiesterase"/>
    <property type="match status" value="1"/>
</dbReference>
<protein>
    <recommendedName>
        <fullName evidence="2">RNA 2',3'-cyclic phosphodiesterase</fullName>
        <shortName evidence="2">RNA 2',3'-CPDase</shortName>
        <ecNumber evidence="2">3.1.4.58</ecNumber>
    </recommendedName>
</protein>
<organism evidence="3 4">
    <name type="scientific">Streptomonospora salina</name>
    <dbReference type="NCBI Taxonomy" id="104205"/>
    <lineage>
        <taxon>Bacteria</taxon>
        <taxon>Bacillati</taxon>
        <taxon>Actinomycetota</taxon>
        <taxon>Actinomycetes</taxon>
        <taxon>Streptosporangiales</taxon>
        <taxon>Nocardiopsidaceae</taxon>
        <taxon>Streptomonospora</taxon>
    </lineage>
</organism>
<gene>
    <name evidence="3" type="ORF">HNR25_002932</name>
</gene>
<feature type="short sequence motif" description="HXTX 1" evidence="2">
    <location>
        <begin position="85"/>
        <end position="88"/>
    </location>
</feature>
<dbReference type="GO" id="GO:0016874">
    <property type="term" value="F:ligase activity"/>
    <property type="evidence" value="ECO:0007669"/>
    <property type="project" value="UniProtKB-KW"/>
</dbReference>